<accession>A0A7Z2JIM3</accession>
<sequence length="284" mass="29714">MVLASQRSALSGPTLVRLLAGFGGTEVTESRQSLADHLSQWLGWTDAIALSTALSVQVPPARAGAARVGASVEQAEVTRLRTALTRAIAGNESTARRDGRDRRSASAAMAATAANADSSADPAPDYAEFRQRYLVLQQAMESDIGALRARLRSTLAARAPKLAHLATVDAVMEQALAAREQRLLASVPALLGAHFERLRAAAELPQDTPQNAPQDADTPAEAAAESANANAAAEGKAKAANTAAPGAHNAWLAGFRKDMQSVLLAELEIRFQPVEGLLAALRTS</sequence>
<organism evidence="2 3">
    <name type="scientific">Paraburkholderia acidisoli</name>
    <dbReference type="NCBI Taxonomy" id="2571748"/>
    <lineage>
        <taxon>Bacteria</taxon>
        <taxon>Pseudomonadati</taxon>
        <taxon>Pseudomonadota</taxon>
        <taxon>Betaproteobacteria</taxon>
        <taxon>Burkholderiales</taxon>
        <taxon>Burkholderiaceae</taxon>
        <taxon>Paraburkholderia</taxon>
    </lineage>
</organism>
<dbReference type="Proteomes" id="UP000433577">
    <property type="component" value="Chromosome 2"/>
</dbReference>
<reference evidence="2 3" key="1">
    <citation type="submission" date="2019-12" db="EMBL/GenBank/DDBJ databases">
        <title>Paraburkholderia acidiphila 7Q-K02 sp. nov and Paraburkholderia acidisoli DHF22 sp. nov., two strains isolated from forest soil.</title>
        <authorList>
            <person name="Gao Z."/>
            <person name="Qiu L."/>
        </authorList>
    </citation>
    <scope>NUCLEOTIDE SEQUENCE [LARGE SCALE GENOMIC DNA]</scope>
    <source>
        <strain evidence="2 3">DHF22</strain>
    </source>
</reference>
<evidence type="ECO:0000256" key="1">
    <source>
        <dbReference type="SAM" id="MobiDB-lite"/>
    </source>
</evidence>
<protein>
    <submittedName>
        <fullName evidence="2">DUF3348 family protein</fullName>
    </submittedName>
</protein>
<dbReference type="AlphaFoldDB" id="A0A7Z2JIM3"/>
<dbReference type="KEGG" id="pacs:FAZ98_16735"/>
<dbReference type="RefSeq" id="WP_158953970.1">
    <property type="nucleotide sequence ID" value="NZ_CP046914.1"/>
</dbReference>
<evidence type="ECO:0000313" key="2">
    <source>
        <dbReference type="EMBL" id="QGZ64490.1"/>
    </source>
</evidence>
<gene>
    <name evidence="2" type="ORF">FAZ98_16735</name>
</gene>
<feature type="region of interest" description="Disordered" evidence="1">
    <location>
        <begin position="204"/>
        <end position="237"/>
    </location>
</feature>
<keyword evidence="3" id="KW-1185">Reference proteome</keyword>
<name>A0A7Z2JIM3_9BURK</name>
<evidence type="ECO:0000313" key="3">
    <source>
        <dbReference type="Proteomes" id="UP000433577"/>
    </source>
</evidence>
<dbReference type="InterPro" id="IPR021783">
    <property type="entry name" value="DUF3348"/>
</dbReference>
<dbReference type="OrthoDB" id="5949373at2"/>
<dbReference type="EMBL" id="CP046914">
    <property type="protein sequence ID" value="QGZ64490.1"/>
    <property type="molecule type" value="Genomic_DNA"/>
</dbReference>
<feature type="region of interest" description="Disordered" evidence="1">
    <location>
        <begin position="88"/>
        <end position="123"/>
    </location>
</feature>
<feature type="compositionally biased region" description="Low complexity" evidence="1">
    <location>
        <begin position="215"/>
        <end position="237"/>
    </location>
</feature>
<dbReference type="Pfam" id="PF11828">
    <property type="entry name" value="DUF3348"/>
    <property type="match status" value="1"/>
</dbReference>
<feature type="compositionally biased region" description="Basic and acidic residues" evidence="1">
    <location>
        <begin position="94"/>
        <end position="104"/>
    </location>
</feature>
<feature type="compositionally biased region" description="Low complexity" evidence="1">
    <location>
        <begin position="105"/>
        <end position="123"/>
    </location>
</feature>
<proteinExistence type="predicted"/>